<gene>
    <name evidence="1" type="ORF">AVEN_193807_1</name>
</gene>
<reference evidence="1 2" key="1">
    <citation type="journal article" date="2019" name="Sci. Rep.">
        <title>Orb-weaving spider Araneus ventricosus genome elucidates the spidroin gene catalogue.</title>
        <authorList>
            <person name="Kono N."/>
            <person name="Nakamura H."/>
            <person name="Ohtoshi R."/>
            <person name="Moran D.A.P."/>
            <person name="Shinohara A."/>
            <person name="Yoshida Y."/>
            <person name="Fujiwara M."/>
            <person name="Mori M."/>
            <person name="Tomita M."/>
            <person name="Arakawa K."/>
        </authorList>
    </citation>
    <scope>NUCLEOTIDE SEQUENCE [LARGE SCALE GENOMIC DNA]</scope>
</reference>
<dbReference type="Proteomes" id="UP000499080">
    <property type="component" value="Unassembled WGS sequence"/>
</dbReference>
<sequence length="109" mass="12386">MGAPNLSGDRFIALPEWQEGNWGNDTVLGVNRNEFGSERINHGRIQSLHMKSMLNCKTLACGTIFHGVCDQCQTELLSQKDLDSWDARVPVICWFSSLNDYRRQDGLRD</sequence>
<accession>A0A4Y2WXJ7</accession>
<organism evidence="1 2">
    <name type="scientific">Araneus ventricosus</name>
    <name type="common">Orbweaver spider</name>
    <name type="synonym">Epeira ventricosa</name>
    <dbReference type="NCBI Taxonomy" id="182803"/>
    <lineage>
        <taxon>Eukaryota</taxon>
        <taxon>Metazoa</taxon>
        <taxon>Ecdysozoa</taxon>
        <taxon>Arthropoda</taxon>
        <taxon>Chelicerata</taxon>
        <taxon>Arachnida</taxon>
        <taxon>Araneae</taxon>
        <taxon>Araneomorphae</taxon>
        <taxon>Entelegynae</taxon>
        <taxon>Araneoidea</taxon>
        <taxon>Araneidae</taxon>
        <taxon>Araneus</taxon>
    </lineage>
</organism>
<protein>
    <submittedName>
        <fullName evidence="1">Uncharacterized protein</fullName>
    </submittedName>
</protein>
<evidence type="ECO:0000313" key="1">
    <source>
        <dbReference type="EMBL" id="GBO40577.1"/>
    </source>
</evidence>
<dbReference type="EMBL" id="BGPR01065844">
    <property type="protein sequence ID" value="GBO40577.1"/>
    <property type="molecule type" value="Genomic_DNA"/>
</dbReference>
<dbReference type="AlphaFoldDB" id="A0A4Y2WXJ7"/>
<keyword evidence="2" id="KW-1185">Reference proteome</keyword>
<proteinExistence type="predicted"/>
<evidence type="ECO:0000313" key="2">
    <source>
        <dbReference type="Proteomes" id="UP000499080"/>
    </source>
</evidence>
<name>A0A4Y2WXJ7_ARAVE</name>
<comment type="caution">
    <text evidence="1">The sequence shown here is derived from an EMBL/GenBank/DDBJ whole genome shotgun (WGS) entry which is preliminary data.</text>
</comment>